<evidence type="ECO:0000256" key="1">
    <source>
        <dbReference type="SAM" id="MobiDB-lite"/>
    </source>
</evidence>
<proteinExistence type="predicted"/>
<protein>
    <submittedName>
        <fullName evidence="2">Uncharacterized protein</fullName>
    </submittedName>
</protein>
<feature type="region of interest" description="Disordered" evidence="1">
    <location>
        <begin position="1"/>
        <end position="44"/>
    </location>
</feature>
<organism evidence="2">
    <name type="scientific">Arion vulgaris</name>
    <dbReference type="NCBI Taxonomy" id="1028688"/>
    <lineage>
        <taxon>Eukaryota</taxon>
        <taxon>Metazoa</taxon>
        <taxon>Spiralia</taxon>
        <taxon>Lophotrochozoa</taxon>
        <taxon>Mollusca</taxon>
        <taxon>Gastropoda</taxon>
        <taxon>Heterobranchia</taxon>
        <taxon>Euthyneura</taxon>
        <taxon>Panpulmonata</taxon>
        <taxon>Eupulmonata</taxon>
        <taxon>Stylommatophora</taxon>
        <taxon>Helicina</taxon>
        <taxon>Arionoidea</taxon>
        <taxon>Arionidae</taxon>
        <taxon>Arion</taxon>
    </lineage>
</organism>
<accession>A0A0B6ZIQ7</accession>
<reference evidence="2" key="1">
    <citation type="submission" date="2014-12" db="EMBL/GenBank/DDBJ databases">
        <title>Insight into the proteome of Arion vulgaris.</title>
        <authorList>
            <person name="Aradska J."/>
            <person name="Bulat T."/>
            <person name="Smidak R."/>
            <person name="Sarate P."/>
            <person name="Gangsoo J."/>
            <person name="Sialana F."/>
            <person name="Bilban M."/>
            <person name="Lubec G."/>
        </authorList>
    </citation>
    <scope>NUCLEOTIDE SEQUENCE</scope>
    <source>
        <tissue evidence="2">Skin</tissue>
    </source>
</reference>
<dbReference type="AlphaFoldDB" id="A0A0B6ZIQ7"/>
<gene>
    <name evidence="2" type="primary">ORF63411</name>
</gene>
<evidence type="ECO:0000313" key="2">
    <source>
        <dbReference type="EMBL" id="CEK67645.1"/>
    </source>
</evidence>
<dbReference type="EMBL" id="HACG01020780">
    <property type="protein sequence ID" value="CEK67645.1"/>
    <property type="molecule type" value="Transcribed_RNA"/>
</dbReference>
<feature type="non-terminal residue" evidence="2">
    <location>
        <position position="102"/>
    </location>
</feature>
<feature type="region of interest" description="Disordered" evidence="1">
    <location>
        <begin position="75"/>
        <end position="102"/>
    </location>
</feature>
<sequence length="102" mass="11179">MYKMASLVADYSDSGSEDDTHTENNSEETPEVWIKPEPGISEPVTNFFITTNEDSDDGMNDKKSDTVSTCKTTIKQEPAEKLHNPLSNGPVKLPSILEATTS</sequence>
<name>A0A0B6ZIQ7_9EUPU</name>